<dbReference type="GeneID" id="114841951"/>
<dbReference type="PROSITE" id="PS50262">
    <property type="entry name" value="G_PROTEIN_RECEP_F1_2"/>
    <property type="match status" value="1"/>
</dbReference>
<dbReference type="InParanoid" id="A0A6P7KKM1"/>
<keyword evidence="5 9" id="KW-0472">Membrane</keyword>
<feature type="transmembrane region" description="Helical" evidence="9">
    <location>
        <begin position="237"/>
        <end position="264"/>
    </location>
</feature>
<evidence type="ECO:0000256" key="7">
    <source>
        <dbReference type="ARBA" id="ARBA00023224"/>
    </source>
</evidence>
<dbReference type="PANTHER" id="PTHR46048:SF10">
    <property type="entry name" value="HYDROXYCARBOXYLIC ACID RECEPTOR 1-4-RELATED"/>
    <property type="match status" value="1"/>
</dbReference>
<keyword evidence="11" id="KW-1185">Reference proteome</keyword>
<keyword evidence="2 8" id="KW-0812">Transmembrane</keyword>
<dbReference type="CTD" id="100148539"/>
<evidence type="ECO:0000313" key="11">
    <source>
        <dbReference type="Proteomes" id="UP000515150"/>
    </source>
</evidence>
<dbReference type="OrthoDB" id="10055255at2759"/>
<feature type="transmembrane region" description="Helical" evidence="9">
    <location>
        <begin position="31"/>
        <end position="56"/>
    </location>
</feature>
<feature type="transmembrane region" description="Helical" evidence="9">
    <location>
        <begin position="197"/>
        <end position="216"/>
    </location>
</feature>
<dbReference type="Pfam" id="PF00001">
    <property type="entry name" value="7tm_1"/>
    <property type="match status" value="1"/>
</dbReference>
<feature type="transmembrane region" description="Helical" evidence="9">
    <location>
        <begin position="107"/>
        <end position="126"/>
    </location>
</feature>
<feature type="domain" description="G-protein coupled receptors family 1 profile" evidence="10">
    <location>
        <begin position="47"/>
        <end position="300"/>
    </location>
</feature>
<evidence type="ECO:0000256" key="6">
    <source>
        <dbReference type="ARBA" id="ARBA00023170"/>
    </source>
</evidence>
<sequence length="334" mass="37973">MDVTVPTTEASNKSNLHCPFISLNTDGAGNLFLTIVMSIEMIVGLPSNTVALWIFWYRMKLWKAYTLFLFNLVLADFLLIISVPFRIDTHQRGENWVFGSVWCRVNHFMLTVNRSASIAFMTVVALHRYFKVVHPQNCISRMTRTHACLLVCLIWTTVIALSIPLLATDLLHEHGNIVLCRSFSAYKEVPLLLRGQYVAFILEFFLPWLLLLYCSVRITCFLRQRQMSGQKKVRRAIVAVGVISLVFTVCFMPGVITGLGALYVQKVHPTDCASYWFFTQGFKLCIAFTYLNSTLDPVIYCFSSSEFRDVVKSSIDHICLAKTFTPVNSTSSNQ</sequence>
<feature type="transmembrane region" description="Helical" evidence="9">
    <location>
        <begin position="147"/>
        <end position="167"/>
    </location>
</feature>
<gene>
    <name evidence="12" type="primary">hcar1-3</name>
</gene>
<dbReference type="PROSITE" id="PS00237">
    <property type="entry name" value="G_PROTEIN_RECEP_F1_1"/>
    <property type="match status" value="1"/>
</dbReference>
<keyword evidence="6 8" id="KW-0675">Receptor</keyword>
<comment type="similarity">
    <text evidence="8">Belongs to the G-protein coupled receptor 1 family.</text>
</comment>
<evidence type="ECO:0000256" key="5">
    <source>
        <dbReference type="ARBA" id="ARBA00023136"/>
    </source>
</evidence>
<evidence type="ECO:0000256" key="2">
    <source>
        <dbReference type="ARBA" id="ARBA00022692"/>
    </source>
</evidence>
<evidence type="ECO:0000256" key="8">
    <source>
        <dbReference type="RuleBase" id="RU000688"/>
    </source>
</evidence>
<accession>A0A6P7KKM1</accession>
<dbReference type="SUPFAM" id="SSF81321">
    <property type="entry name" value="Family A G protein-coupled receptor-like"/>
    <property type="match status" value="1"/>
</dbReference>
<evidence type="ECO:0000256" key="4">
    <source>
        <dbReference type="ARBA" id="ARBA00023040"/>
    </source>
</evidence>
<evidence type="ECO:0000256" key="3">
    <source>
        <dbReference type="ARBA" id="ARBA00022989"/>
    </source>
</evidence>
<dbReference type="GO" id="GO:0005886">
    <property type="term" value="C:plasma membrane"/>
    <property type="evidence" value="ECO:0007669"/>
    <property type="project" value="TreeGrafter"/>
</dbReference>
<reference evidence="12" key="1">
    <citation type="submission" date="2025-08" db="UniProtKB">
        <authorList>
            <consortium name="RefSeq"/>
        </authorList>
    </citation>
    <scope>IDENTIFICATION</scope>
</reference>
<dbReference type="InterPro" id="IPR051893">
    <property type="entry name" value="HCARs"/>
</dbReference>
<keyword evidence="7 8" id="KW-0807">Transducer</keyword>
<dbReference type="Proteomes" id="UP000515150">
    <property type="component" value="Chromosome 15"/>
</dbReference>
<dbReference type="KEGG" id="bspl:114841951"/>
<feature type="transmembrane region" description="Helical" evidence="9">
    <location>
        <begin position="68"/>
        <end position="87"/>
    </location>
</feature>
<evidence type="ECO:0000256" key="9">
    <source>
        <dbReference type="SAM" id="Phobius"/>
    </source>
</evidence>
<dbReference type="RefSeq" id="XP_028983088.1">
    <property type="nucleotide sequence ID" value="XM_029127255.3"/>
</dbReference>
<evidence type="ECO:0000256" key="1">
    <source>
        <dbReference type="ARBA" id="ARBA00004141"/>
    </source>
</evidence>
<dbReference type="InterPro" id="IPR000276">
    <property type="entry name" value="GPCR_Rhodpsn"/>
</dbReference>
<dbReference type="Gene3D" id="1.20.1070.10">
    <property type="entry name" value="Rhodopsin 7-helix transmembrane proteins"/>
    <property type="match status" value="1"/>
</dbReference>
<evidence type="ECO:0000259" key="10">
    <source>
        <dbReference type="PROSITE" id="PS50262"/>
    </source>
</evidence>
<comment type="subcellular location">
    <subcellularLocation>
        <location evidence="1">Membrane</location>
        <topology evidence="1">Multi-pass membrane protein</topology>
    </subcellularLocation>
</comment>
<name>A0A6P7KKM1_BETSP</name>
<dbReference type="PRINTS" id="PR00237">
    <property type="entry name" value="GPCRRHODOPSN"/>
</dbReference>
<keyword evidence="4 8" id="KW-0297">G-protein coupled receptor</keyword>
<evidence type="ECO:0000313" key="12">
    <source>
        <dbReference type="RefSeq" id="XP_028983088.1"/>
    </source>
</evidence>
<dbReference type="AlphaFoldDB" id="A0A6P7KKM1"/>
<organism evidence="11 12">
    <name type="scientific">Betta splendens</name>
    <name type="common">Siamese fighting fish</name>
    <dbReference type="NCBI Taxonomy" id="158456"/>
    <lineage>
        <taxon>Eukaryota</taxon>
        <taxon>Metazoa</taxon>
        <taxon>Chordata</taxon>
        <taxon>Craniata</taxon>
        <taxon>Vertebrata</taxon>
        <taxon>Euteleostomi</taxon>
        <taxon>Actinopterygii</taxon>
        <taxon>Neopterygii</taxon>
        <taxon>Teleostei</taxon>
        <taxon>Neoteleostei</taxon>
        <taxon>Acanthomorphata</taxon>
        <taxon>Anabantaria</taxon>
        <taxon>Anabantiformes</taxon>
        <taxon>Anabantoidei</taxon>
        <taxon>Osphronemidae</taxon>
        <taxon>Betta</taxon>
    </lineage>
</organism>
<protein>
    <submittedName>
        <fullName evidence="12">Hydroxycarboxylic acid receptor 2</fullName>
    </submittedName>
</protein>
<dbReference type="InterPro" id="IPR017452">
    <property type="entry name" value="GPCR_Rhodpsn_7TM"/>
</dbReference>
<keyword evidence="3 9" id="KW-1133">Transmembrane helix</keyword>
<dbReference type="GO" id="GO:0004930">
    <property type="term" value="F:G protein-coupled receptor activity"/>
    <property type="evidence" value="ECO:0007669"/>
    <property type="project" value="UniProtKB-KW"/>
</dbReference>
<proteinExistence type="inferred from homology"/>
<dbReference type="PANTHER" id="PTHR46048">
    <property type="entry name" value="HYDROXYCARBOXYLIC ACID RECEPTOR 2"/>
    <property type="match status" value="1"/>
</dbReference>